<dbReference type="Proteomes" id="UP000277300">
    <property type="component" value="Unassembled WGS sequence"/>
</dbReference>
<keyword evidence="1" id="KW-0472">Membrane</keyword>
<dbReference type="SUPFAM" id="SSF50353">
    <property type="entry name" value="Cytokine"/>
    <property type="match status" value="1"/>
</dbReference>
<proteinExistence type="predicted"/>
<dbReference type="OrthoDB" id="162393at2759"/>
<dbReference type="EMBL" id="MBDO02000334">
    <property type="protein sequence ID" value="RLN56974.1"/>
    <property type="molecule type" value="Genomic_DNA"/>
</dbReference>
<dbReference type="AlphaFoldDB" id="A0A3F2RJF1"/>
<name>A0A3F2RJF1_9STRA</name>
<evidence type="ECO:0000313" key="4">
    <source>
        <dbReference type="Proteomes" id="UP000277300"/>
    </source>
</evidence>
<dbReference type="InterPro" id="IPR008996">
    <property type="entry name" value="IL1/FGF"/>
</dbReference>
<dbReference type="Proteomes" id="UP000284657">
    <property type="component" value="Unassembled WGS sequence"/>
</dbReference>
<evidence type="ECO:0000256" key="1">
    <source>
        <dbReference type="SAM" id="Phobius"/>
    </source>
</evidence>
<dbReference type="EMBL" id="MBAD02001940">
    <property type="protein sequence ID" value="RLN50974.1"/>
    <property type="molecule type" value="Genomic_DNA"/>
</dbReference>
<dbReference type="CDD" id="cd00257">
    <property type="entry name" value="beta-trefoil_FSCN-like"/>
    <property type="match status" value="1"/>
</dbReference>
<organism evidence="3 4">
    <name type="scientific">Phytophthora kernoviae</name>
    <dbReference type="NCBI Taxonomy" id="325452"/>
    <lineage>
        <taxon>Eukaryota</taxon>
        <taxon>Sar</taxon>
        <taxon>Stramenopiles</taxon>
        <taxon>Oomycota</taxon>
        <taxon>Peronosporomycetes</taxon>
        <taxon>Peronosporales</taxon>
        <taxon>Peronosporaceae</taxon>
        <taxon>Phytophthora</taxon>
    </lineage>
</organism>
<accession>A0A3F2RJF1</accession>
<sequence>MKVLNCQLGLTLIYPVYIFGFTSLTGINQALFVVVLPVIKIAAKNWISRALGTQNDLKPEAVTFNVELFNALYISNALQIALSWISTAAIMALDAVHLRHSILDIIDVLKEVKELMQKIPQGHPLAKDTFMQVALKMFAIDKQVTENENHRKSTGKNAVGTTETLAEVLKNLPTTKASPVERGPALIHLEMPERVKSKTQERSKKILFQGTQVVPMSTLQYQHPKARVNTDDIAALDTIYTRDEPHKALKPSNTPAPMDLSEIPFDVPVILRSLFTHKNLQNPLGSKNARCLGDDRDLYEQLMLRRVRDDKVAIQSVRNGRFLHVHTNGECVFDPKEPGERELFTMETNASCALFFVSCHMGNVLQCDGNGVAKCANKNRQLWESWKIAEPRAGAYAVQPASAQGRIPALAGKERQDFILELAKYKSADAIEQIVMHLFDAPATVTSSESSTFAVLVDKE</sequence>
<feature type="transmembrane region" description="Helical" evidence="1">
    <location>
        <begin position="12"/>
        <end position="39"/>
    </location>
</feature>
<evidence type="ECO:0000313" key="5">
    <source>
        <dbReference type="Proteomes" id="UP000284657"/>
    </source>
</evidence>
<evidence type="ECO:0000313" key="3">
    <source>
        <dbReference type="EMBL" id="RLN56974.1"/>
    </source>
</evidence>
<reference evidence="4 5" key="1">
    <citation type="submission" date="2018-07" db="EMBL/GenBank/DDBJ databases">
        <title>Genome sequencing of oomycete isolates from Chile give support for New Zealand origin for Phytophthora kernoviae and make available the first Nothophytophthora sp. genome.</title>
        <authorList>
            <person name="Studholme D.J."/>
            <person name="Sanfuentes E."/>
            <person name="Panda P."/>
            <person name="Hill R."/>
            <person name="Sambles C."/>
            <person name="Grant M."/>
            <person name="Williams N.M."/>
            <person name="Mcdougal R.L."/>
        </authorList>
    </citation>
    <scope>NUCLEOTIDE SEQUENCE [LARGE SCALE GENOMIC DNA]</scope>
    <source>
        <strain evidence="3">Chile6</strain>
        <strain evidence="2">Chile7</strain>
    </source>
</reference>
<keyword evidence="1" id="KW-1133">Transmembrane helix</keyword>
<dbReference type="Gene3D" id="2.80.10.50">
    <property type="match status" value="1"/>
</dbReference>
<keyword evidence="1" id="KW-0812">Transmembrane</keyword>
<evidence type="ECO:0000313" key="2">
    <source>
        <dbReference type="EMBL" id="RLN50974.1"/>
    </source>
</evidence>
<gene>
    <name evidence="2" type="ORF">BBJ29_005673</name>
    <name evidence="3" type="ORF">BBP00_00007744</name>
</gene>
<comment type="caution">
    <text evidence="3">The sequence shown here is derived from an EMBL/GenBank/DDBJ whole genome shotgun (WGS) entry which is preliminary data.</text>
</comment>
<protein>
    <submittedName>
        <fullName evidence="3">Uncharacterized protein</fullName>
    </submittedName>
</protein>